<reference evidence="1 2" key="1">
    <citation type="submission" date="2019-09" db="EMBL/GenBank/DDBJ databases">
        <authorList>
            <person name="Depoorter E."/>
        </authorList>
    </citation>
    <scope>NUCLEOTIDE SEQUENCE [LARGE SCALE GENOMIC DNA]</scope>
    <source>
        <strain evidence="1">R-71171</strain>
    </source>
</reference>
<name>A0A6P2WHW5_9BURK</name>
<dbReference type="Proteomes" id="UP000494182">
    <property type="component" value="Unassembled WGS sequence"/>
</dbReference>
<gene>
    <name evidence="1" type="ORF">BCO71171_01191</name>
</gene>
<dbReference type="EMBL" id="CABVQT010000002">
    <property type="protein sequence ID" value="VWC91590.1"/>
    <property type="molecule type" value="Genomic_DNA"/>
</dbReference>
<dbReference type="Gene3D" id="3.30.70.1060">
    <property type="entry name" value="Dimeric alpha+beta barrel"/>
    <property type="match status" value="1"/>
</dbReference>
<accession>A0A6P2WHW5</accession>
<proteinExistence type="predicted"/>
<dbReference type="RefSeq" id="WP_174972016.1">
    <property type="nucleotide sequence ID" value="NZ_CABVQT010000002.1"/>
</dbReference>
<protein>
    <recommendedName>
        <fullName evidence="3">Muconolactone isomerase domain-containing protein</fullName>
    </recommendedName>
</protein>
<organism evidence="1 2">
    <name type="scientific">Burkholderia contaminans</name>
    <dbReference type="NCBI Taxonomy" id="488447"/>
    <lineage>
        <taxon>Bacteria</taxon>
        <taxon>Pseudomonadati</taxon>
        <taxon>Pseudomonadota</taxon>
        <taxon>Betaproteobacteria</taxon>
        <taxon>Burkholderiales</taxon>
        <taxon>Burkholderiaceae</taxon>
        <taxon>Burkholderia</taxon>
        <taxon>Burkholderia cepacia complex</taxon>
    </lineage>
</organism>
<sequence length="96" mass="10530">MKVFAIGKGVKPITDEVRQQIMPKEVPHTLKLYLEGKIEQFYFIDGHPGVVFLMSAESVDEAKAIVGAMPLAAEGFLDFEFLPVGPLKPLGMLLQG</sequence>
<dbReference type="SUPFAM" id="SSF54909">
    <property type="entry name" value="Dimeric alpha+beta barrel"/>
    <property type="match status" value="1"/>
</dbReference>
<evidence type="ECO:0000313" key="1">
    <source>
        <dbReference type="EMBL" id="VWC91590.1"/>
    </source>
</evidence>
<dbReference type="InterPro" id="IPR011008">
    <property type="entry name" value="Dimeric_a/b-barrel"/>
</dbReference>
<evidence type="ECO:0008006" key="3">
    <source>
        <dbReference type="Google" id="ProtNLM"/>
    </source>
</evidence>
<dbReference type="AlphaFoldDB" id="A0A6P2WHW5"/>
<evidence type="ECO:0000313" key="2">
    <source>
        <dbReference type="Proteomes" id="UP000494182"/>
    </source>
</evidence>